<keyword evidence="2" id="KW-1185">Reference proteome</keyword>
<dbReference type="Proteomes" id="UP000463388">
    <property type="component" value="Unassembled WGS sequence"/>
</dbReference>
<dbReference type="EMBL" id="WSRR01000008">
    <property type="protein sequence ID" value="MVX60801.1"/>
    <property type="molecule type" value="Genomic_DNA"/>
</dbReference>
<proteinExistence type="predicted"/>
<sequence length="212" mass="23740">MNHGISVAGYHSLDDFGWRLIDRVETPPQLRTTKVTVPYANGALDYTGVYGEPFYGEKSIEYTFAKDFKGISELMEGVREFIEWLSGICNTDIRDSMFEEFHNHGSCTSTKWEHAKSGVRATVTATFDLYPFMVADDESTATLEVGTNYVINEGRAVRLTAKPLRDWATITVGGESATVRKEQVTSLCLEAGMVEIEVDGGPALIRWFEERM</sequence>
<protein>
    <recommendedName>
        <fullName evidence="3">Phage tail protein</fullName>
    </recommendedName>
</protein>
<dbReference type="AlphaFoldDB" id="A0A6N8JLN4"/>
<comment type="caution">
    <text evidence="1">The sequence shown here is derived from an EMBL/GenBank/DDBJ whole genome shotgun (WGS) entry which is preliminary data.</text>
</comment>
<evidence type="ECO:0008006" key="3">
    <source>
        <dbReference type="Google" id="ProtNLM"/>
    </source>
</evidence>
<evidence type="ECO:0000313" key="2">
    <source>
        <dbReference type="Proteomes" id="UP000463388"/>
    </source>
</evidence>
<gene>
    <name evidence="1" type="ORF">GKZ27_04930</name>
</gene>
<reference evidence="1 2" key="1">
    <citation type="submission" date="2019-12" db="EMBL/GenBank/DDBJ databases">
        <title>Microbes associate with the intestines of laboratory mice.</title>
        <authorList>
            <person name="Navarre W."/>
            <person name="Wong E."/>
        </authorList>
    </citation>
    <scope>NUCLEOTIDE SEQUENCE [LARGE SCALE GENOMIC DNA]</scope>
    <source>
        <strain evidence="1 2">NM66_B29</strain>
    </source>
</reference>
<name>A0A6N8JLN4_9ACTN</name>
<dbReference type="OrthoDB" id="1907105at2"/>
<dbReference type="RefSeq" id="WP_160345521.1">
    <property type="nucleotide sequence ID" value="NZ_WSRR01000008.1"/>
</dbReference>
<evidence type="ECO:0000313" key="1">
    <source>
        <dbReference type="EMBL" id="MVX60801.1"/>
    </source>
</evidence>
<accession>A0A6N8JLN4</accession>
<organism evidence="1 2">
    <name type="scientific">Adlercreutzia mucosicola</name>
    <dbReference type="NCBI Taxonomy" id="580026"/>
    <lineage>
        <taxon>Bacteria</taxon>
        <taxon>Bacillati</taxon>
        <taxon>Actinomycetota</taxon>
        <taxon>Coriobacteriia</taxon>
        <taxon>Eggerthellales</taxon>
        <taxon>Eggerthellaceae</taxon>
        <taxon>Adlercreutzia</taxon>
    </lineage>
</organism>